<dbReference type="AlphaFoldDB" id="A0A7R9PZX5"/>
<evidence type="ECO:0000256" key="2">
    <source>
        <dbReference type="PIRSR" id="PIRSR619791-2"/>
    </source>
</evidence>
<proteinExistence type="predicted"/>
<dbReference type="GO" id="GO:0020037">
    <property type="term" value="F:heme binding"/>
    <property type="evidence" value="ECO:0007669"/>
    <property type="project" value="InterPro"/>
</dbReference>
<dbReference type="Pfam" id="PF03098">
    <property type="entry name" value="An_peroxidase"/>
    <property type="match status" value="1"/>
</dbReference>
<dbReference type="PROSITE" id="PS50292">
    <property type="entry name" value="PEROXIDASE_3"/>
    <property type="match status" value="1"/>
</dbReference>
<keyword evidence="5" id="KW-1185">Reference proteome</keyword>
<evidence type="ECO:0000256" key="1">
    <source>
        <dbReference type="ARBA" id="ARBA00022559"/>
    </source>
</evidence>
<keyword evidence="1" id="KW-0560">Oxidoreductase</keyword>
<dbReference type="OrthoDB" id="6479949at2759"/>
<evidence type="ECO:0008006" key="6">
    <source>
        <dbReference type="Google" id="ProtNLM"/>
    </source>
</evidence>
<feature type="region of interest" description="Disordered" evidence="3">
    <location>
        <begin position="1"/>
        <end position="20"/>
    </location>
</feature>
<organism evidence="4">
    <name type="scientific">Medioppia subpectinata</name>
    <dbReference type="NCBI Taxonomy" id="1979941"/>
    <lineage>
        <taxon>Eukaryota</taxon>
        <taxon>Metazoa</taxon>
        <taxon>Ecdysozoa</taxon>
        <taxon>Arthropoda</taxon>
        <taxon>Chelicerata</taxon>
        <taxon>Arachnida</taxon>
        <taxon>Acari</taxon>
        <taxon>Acariformes</taxon>
        <taxon>Sarcoptiformes</taxon>
        <taxon>Oribatida</taxon>
        <taxon>Brachypylina</taxon>
        <taxon>Oppioidea</taxon>
        <taxon>Oppiidae</taxon>
        <taxon>Medioppia</taxon>
    </lineage>
</organism>
<keyword evidence="1" id="KW-0575">Peroxidase</keyword>
<dbReference type="GO" id="GO:0006979">
    <property type="term" value="P:response to oxidative stress"/>
    <property type="evidence" value="ECO:0007669"/>
    <property type="project" value="InterPro"/>
</dbReference>
<feature type="binding site" description="axial binding residue" evidence="2">
    <location>
        <position position="143"/>
    </location>
    <ligand>
        <name>heme b</name>
        <dbReference type="ChEBI" id="CHEBI:60344"/>
    </ligand>
    <ligandPart>
        <name>Fe</name>
        <dbReference type="ChEBI" id="CHEBI:18248"/>
    </ligandPart>
</feature>
<dbReference type="PANTHER" id="PTHR11475">
    <property type="entry name" value="OXIDASE/PEROXIDASE"/>
    <property type="match status" value="1"/>
</dbReference>
<evidence type="ECO:0000256" key="3">
    <source>
        <dbReference type="SAM" id="MobiDB-lite"/>
    </source>
</evidence>
<dbReference type="InterPro" id="IPR037120">
    <property type="entry name" value="Haem_peroxidase_sf_animal"/>
</dbReference>
<dbReference type="EMBL" id="CAJPIZ010003639">
    <property type="protein sequence ID" value="CAG2106611.1"/>
    <property type="molecule type" value="Genomic_DNA"/>
</dbReference>
<dbReference type="PANTHER" id="PTHR11475:SF143">
    <property type="entry name" value="PUTATIVE-RELATED"/>
    <property type="match status" value="1"/>
</dbReference>
<dbReference type="EMBL" id="OC858214">
    <property type="protein sequence ID" value="CAD7626181.1"/>
    <property type="molecule type" value="Genomic_DNA"/>
</dbReference>
<dbReference type="GO" id="GO:0004601">
    <property type="term" value="F:peroxidase activity"/>
    <property type="evidence" value="ECO:0007669"/>
    <property type="project" value="UniProtKB-KW"/>
</dbReference>
<dbReference type="Gene3D" id="1.10.640.10">
    <property type="entry name" value="Haem peroxidase domain superfamily, animal type"/>
    <property type="match status" value="1"/>
</dbReference>
<accession>A0A7R9PZX5</accession>
<evidence type="ECO:0000313" key="4">
    <source>
        <dbReference type="EMBL" id="CAD7626181.1"/>
    </source>
</evidence>
<dbReference type="GO" id="GO:0046872">
    <property type="term" value="F:metal ion binding"/>
    <property type="evidence" value="ECO:0007669"/>
    <property type="project" value="UniProtKB-KW"/>
</dbReference>
<dbReference type="PRINTS" id="PR00457">
    <property type="entry name" value="ANPEROXIDASE"/>
</dbReference>
<reference evidence="4" key="1">
    <citation type="submission" date="2020-11" db="EMBL/GenBank/DDBJ databases">
        <authorList>
            <person name="Tran Van P."/>
        </authorList>
    </citation>
    <scope>NUCLEOTIDE SEQUENCE</scope>
</reference>
<protein>
    <recommendedName>
        <fullName evidence="6">Peroxinectin</fullName>
    </recommendedName>
</protein>
<gene>
    <name evidence="4" type="ORF">OSB1V03_LOCUS6614</name>
</gene>
<dbReference type="InterPro" id="IPR019791">
    <property type="entry name" value="Haem_peroxidase_animal"/>
</dbReference>
<sequence length="394" mass="44461">MLDARQRETLPPAQNTVDESCNVRPAPPRFRCFQSGDGIRASQHPALQSLHVAFTRRHNQHADGLAAANPHWNDERVFQEARRLLIAEETAIIYSEYLPAIMGKTLTKHFDLDVQYSGYSTYDPTTNPSTIQEYIVAAGRFGHSQINDLFKVLMGDRSYSFLLRENFFEPTAVSLGHAGGILKGLISDPTASSDPFFTGDVKNFLYKLRTENFGRDLPAFNIQRGRDHGVPGYIYYLDYCFGHWRDIDLFVGGVSERRISDAAFGPTFACINGIQFYHFKFGDRFYFEHGYQPGSFSPGIGETSTYSWAECPKGVYLTPHSGPHLPALMAFNFITLNLVTDFTSSMAISQDHLVQPNVFFHASPHNPLMPCQAYPEIDYGLWAESSYDHSSYQL</sequence>
<dbReference type="InterPro" id="IPR010255">
    <property type="entry name" value="Haem_peroxidase_sf"/>
</dbReference>
<dbReference type="Proteomes" id="UP000759131">
    <property type="component" value="Unassembled WGS sequence"/>
</dbReference>
<keyword evidence="2" id="KW-0408">Iron</keyword>
<keyword evidence="2" id="KW-0479">Metal-binding</keyword>
<name>A0A7R9PZX5_9ACAR</name>
<keyword evidence="2" id="KW-0349">Heme</keyword>
<dbReference type="SUPFAM" id="SSF48113">
    <property type="entry name" value="Heme-dependent peroxidases"/>
    <property type="match status" value="1"/>
</dbReference>
<evidence type="ECO:0000313" key="5">
    <source>
        <dbReference type="Proteomes" id="UP000759131"/>
    </source>
</evidence>